<keyword evidence="1" id="KW-0378">Hydrolase</keyword>
<dbReference type="PANTHER" id="PTHR48081:SF8">
    <property type="entry name" value="ALPHA_BETA HYDROLASE FOLD-3 DOMAIN-CONTAINING PROTEIN-RELATED"/>
    <property type="match status" value="1"/>
</dbReference>
<dbReference type="Gene3D" id="3.40.50.1820">
    <property type="entry name" value="alpha/beta hydrolase"/>
    <property type="match status" value="1"/>
</dbReference>
<protein>
    <recommendedName>
        <fullName evidence="2">Alpha/beta hydrolase fold-3 domain-containing protein</fullName>
    </recommendedName>
</protein>
<evidence type="ECO:0000256" key="1">
    <source>
        <dbReference type="ARBA" id="ARBA00022801"/>
    </source>
</evidence>
<dbReference type="InterPro" id="IPR013094">
    <property type="entry name" value="AB_hydrolase_3"/>
</dbReference>
<dbReference type="AlphaFoldDB" id="A0A177YKZ8"/>
<evidence type="ECO:0000259" key="2">
    <source>
        <dbReference type="Pfam" id="PF07859"/>
    </source>
</evidence>
<dbReference type="GO" id="GO:0016787">
    <property type="term" value="F:hydrolase activity"/>
    <property type="evidence" value="ECO:0007669"/>
    <property type="project" value="UniProtKB-KW"/>
</dbReference>
<dbReference type="EMBL" id="LVHI01000005">
    <property type="protein sequence ID" value="OAK56234.1"/>
    <property type="molecule type" value="Genomic_DNA"/>
</dbReference>
<evidence type="ECO:0000313" key="4">
    <source>
        <dbReference type="Proteomes" id="UP000077519"/>
    </source>
</evidence>
<dbReference type="Proteomes" id="UP000077519">
    <property type="component" value="Unassembled WGS sequence"/>
</dbReference>
<name>A0A177YKZ8_9NOCA</name>
<evidence type="ECO:0000313" key="3">
    <source>
        <dbReference type="EMBL" id="OAK56234.1"/>
    </source>
</evidence>
<reference evidence="3 4" key="1">
    <citation type="submission" date="2016-03" db="EMBL/GenBank/DDBJ databases">
        <title>Genome sequence of Rhodococcus kyotonensis KB10.</title>
        <authorList>
            <person name="Jeong H."/>
            <person name="Hong C.E."/>
            <person name="Jo S.H."/>
            <person name="Park J.M."/>
        </authorList>
    </citation>
    <scope>NUCLEOTIDE SEQUENCE [LARGE SCALE GENOMIC DNA]</scope>
    <source>
        <strain evidence="3 4">KB10</strain>
    </source>
</reference>
<dbReference type="SUPFAM" id="SSF53474">
    <property type="entry name" value="alpha/beta-Hydrolases"/>
    <property type="match status" value="1"/>
</dbReference>
<accession>A0A177YKZ8</accession>
<dbReference type="PANTHER" id="PTHR48081">
    <property type="entry name" value="AB HYDROLASE SUPERFAMILY PROTEIN C4A8.06C"/>
    <property type="match status" value="1"/>
</dbReference>
<feature type="domain" description="Alpha/beta hydrolase fold-3" evidence="2">
    <location>
        <begin position="59"/>
        <end position="257"/>
    </location>
</feature>
<proteinExistence type="predicted"/>
<comment type="caution">
    <text evidence="3">The sequence shown here is derived from an EMBL/GenBank/DDBJ whole genome shotgun (WGS) entry which is preliminary data.</text>
</comment>
<gene>
    <name evidence="3" type="ORF">A3K89_17315</name>
</gene>
<sequence>MAYLVSKPDATIDDYRVIYDEVCANFELPSDATVENVDAGGVNAYWVSAPGASSRTVAVVIHGGGFVMGSAYGYRTFGYRISEAGDCRSLVVDYRLAPEHPFPAPLDDVIAAYHFARGQEGVEHVVLVGDSAGGGLVVSAAIALRDSGSQPPDAVIAMSPLVDLAGEGESLTTRAHLDPLPAAVLVENMGGLYRGEVDARHPIASPLHGDVSGLPPFFVLVGTDEGLHDDAVRLVDKFRSVGTPAEFEIGQDMPHIWPIFSFLPEAVESTTRIGEYIRKHAGATHSTEESS</sequence>
<organism evidence="3 4">
    <name type="scientific">Rhodococcoides kyotonense</name>
    <dbReference type="NCBI Taxonomy" id="398843"/>
    <lineage>
        <taxon>Bacteria</taxon>
        <taxon>Bacillati</taxon>
        <taxon>Actinomycetota</taxon>
        <taxon>Actinomycetes</taxon>
        <taxon>Mycobacteriales</taxon>
        <taxon>Nocardiaceae</taxon>
        <taxon>Rhodococcoides</taxon>
    </lineage>
</organism>
<dbReference type="InterPro" id="IPR029058">
    <property type="entry name" value="AB_hydrolase_fold"/>
</dbReference>
<keyword evidence="4" id="KW-1185">Reference proteome</keyword>
<dbReference type="InterPro" id="IPR050300">
    <property type="entry name" value="GDXG_lipolytic_enzyme"/>
</dbReference>
<dbReference type="Pfam" id="PF07859">
    <property type="entry name" value="Abhydrolase_3"/>
    <property type="match status" value="1"/>
</dbReference>